<organism evidence="2 3">
    <name type="scientific">Plenodomus tracheiphilus IPT5</name>
    <dbReference type="NCBI Taxonomy" id="1408161"/>
    <lineage>
        <taxon>Eukaryota</taxon>
        <taxon>Fungi</taxon>
        <taxon>Dikarya</taxon>
        <taxon>Ascomycota</taxon>
        <taxon>Pezizomycotina</taxon>
        <taxon>Dothideomycetes</taxon>
        <taxon>Pleosporomycetidae</taxon>
        <taxon>Pleosporales</taxon>
        <taxon>Pleosporineae</taxon>
        <taxon>Leptosphaeriaceae</taxon>
        <taxon>Plenodomus</taxon>
    </lineage>
</organism>
<protein>
    <submittedName>
        <fullName evidence="2">Uncharacterized protein</fullName>
    </submittedName>
</protein>
<name>A0A6A7B1U1_9PLEO</name>
<sequence>MAEDNVYMDAEVAWGKAEVEVQMLRRYLRIEKEKEKATEREILQLKAEARRNRAELQRVAQEAAYLCHINARAIDIFCSGEAQHQLNEVEAARQPDAPAQSE</sequence>
<evidence type="ECO:0000256" key="1">
    <source>
        <dbReference type="SAM" id="Coils"/>
    </source>
</evidence>
<gene>
    <name evidence="2" type="ORF">T440DRAFT_127180</name>
</gene>
<dbReference type="EMBL" id="MU006311">
    <property type="protein sequence ID" value="KAF2849460.1"/>
    <property type="molecule type" value="Genomic_DNA"/>
</dbReference>
<dbReference type="Proteomes" id="UP000799423">
    <property type="component" value="Unassembled WGS sequence"/>
</dbReference>
<reference evidence="2" key="1">
    <citation type="submission" date="2020-01" db="EMBL/GenBank/DDBJ databases">
        <authorList>
            <consortium name="DOE Joint Genome Institute"/>
            <person name="Haridas S."/>
            <person name="Albert R."/>
            <person name="Binder M."/>
            <person name="Bloem J."/>
            <person name="Labutti K."/>
            <person name="Salamov A."/>
            <person name="Andreopoulos B."/>
            <person name="Baker S.E."/>
            <person name="Barry K."/>
            <person name="Bills G."/>
            <person name="Bluhm B.H."/>
            <person name="Cannon C."/>
            <person name="Castanera R."/>
            <person name="Culley D.E."/>
            <person name="Daum C."/>
            <person name="Ezra D."/>
            <person name="Gonzalez J.B."/>
            <person name="Henrissat B."/>
            <person name="Kuo A."/>
            <person name="Liang C."/>
            <person name="Lipzen A."/>
            <person name="Lutzoni F."/>
            <person name="Magnuson J."/>
            <person name="Mondo S."/>
            <person name="Nolan M."/>
            <person name="Ohm R."/>
            <person name="Pangilinan J."/>
            <person name="Park H.-J."/>
            <person name="Ramirez L."/>
            <person name="Alfaro M."/>
            <person name="Sun H."/>
            <person name="Tritt A."/>
            <person name="Yoshinaga Y."/>
            <person name="Zwiers L.-H."/>
            <person name="Turgeon B.G."/>
            <person name="Goodwin S.B."/>
            <person name="Spatafora J.W."/>
            <person name="Crous P.W."/>
            <person name="Grigoriev I.V."/>
        </authorList>
    </citation>
    <scope>NUCLEOTIDE SEQUENCE</scope>
    <source>
        <strain evidence="2">IPT5</strain>
    </source>
</reference>
<proteinExistence type="predicted"/>
<accession>A0A6A7B1U1</accession>
<evidence type="ECO:0000313" key="2">
    <source>
        <dbReference type="EMBL" id="KAF2849460.1"/>
    </source>
</evidence>
<evidence type="ECO:0000313" key="3">
    <source>
        <dbReference type="Proteomes" id="UP000799423"/>
    </source>
</evidence>
<dbReference type="AlphaFoldDB" id="A0A6A7B1U1"/>
<feature type="coiled-coil region" evidence="1">
    <location>
        <begin position="28"/>
        <end position="62"/>
    </location>
</feature>
<keyword evidence="1" id="KW-0175">Coiled coil</keyword>
<keyword evidence="3" id="KW-1185">Reference proteome</keyword>